<protein>
    <submittedName>
        <fullName evidence="5">Mammalian cell entry protein</fullName>
    </submittedName>
</protein>
<dbReference type="InterPro" id="IPR024516">
    <property type="entry name" value="Mce_C"/>
</dbReference>
<accession>A0A7I7Y3N7</accession>
<keyword evidence="6" id="KW-1185">Reference proteome</keyword>
<dbReference type="InterPro" id="IPR052336">
    <property type="entry name" value="MlaD_Phospholipid_Transporter"/>
</dbReference>
<evidence type="ECO:0000259" key="3">
    <source>
        <dbReference type="Pfam" id="PF02470"/>
    </source>
</evidence>
<dbReference type="InterPro" id="IPR005693">
    <property type="entry name" value="Mce"/>
</dbReference>
<dbReference type="NCBIfam" id="TIGR00996">
    <property type="entry name" value="Mtu_fam_mce"/>
    <property type="match status" value="1"/>
</dbReference>
<reference evidence="5" key="2">
    <citation type="submission" date="2020-02" db="EMBL/GenBank/DDBJ databases">
        <authorList>
            <person name="Matsumoto Y."/>
            <person name="Motooka D."/>
            <person name="Nakamura S."/>
        </authorList>
    </citation>
    <scope>NUCLEOTIDE SEQUENCE</scope>
    <source>
        <strain evidence="5">JCM 13671</strain>
    </source>
</reference>
<feature type="compositionally biased region" description="Pro residues" evidence="1">
    <location>
        <begin position="369"/>
        <end position="378"/>
    </location>
</feature>
<feature type="transmembrane region" description="Helical" evidence="2">
    <location>
        <begin position="12"/>
        <end position="34"/>
    </location>
</feature>
<dbReference type="AlphaFoldDB" id="A0A7I7Y3N7"/>
<dbReference type="PANTHER" id="PTHR33371">
    <property type="entry name" value="INTERMEMBRANE PHOSPHOLIPID TRANSPORT SYSTEM BINDING PROTEIN MLAD-RELATED"/>
    <property type="match status" value="1"/>
</dbReference>
<feature type="domain" description="Mce/MlaD" evidence="3">
    <location>
        <begin position="38"/>
        <end position="109"/>
    </location>
</feature>
<dbReference type="Pfam" id="PF11887">
    <property type="entry name" value="Mce4_CUP1"/>
    <property type="match status" value="1"/>
</dbReference>
<reference evidence="5" key="1">
    <citation type="journal article" date="2019" name="Emerg. Microbes Infect.">
        <title>Comprehensive subspecies identification of 175 nontuberculous mycobacteria species based on 7547 genomic profiles.</title>
        <authorList>
            <person name="Matsumoto Y."/>
            <person name="Kinjo T."/>
            <person name="Motooka D."/>
            <person name="Nabeya D."/>
            <person name="Jung N."/>
            <person name="Uechi K."/>
            <person name="Horii T."/>
            <person name="Iida T."/>
            <person name="Fujita J."/>
            <person name="Nakamura S."/>
        </authorList>
    </citation>
    <scope>NUCLEOTIDE SEQUENCE [LARGE SCALE GENOMIC DNA]</scope>
    <source>
        <strain evidence="5">JCM 13671</strain>
    </source>
</reference>
<keyword evidence="2" id="KW-0472">Membrane</keyword>
<dbReference type="InterPro" id="IPR003399">
    <property type="entry name" value="Mce/MlaD"/>
</dbReference>
<feature type="region of interest" description="Disordered" evidence="1">
    <location>
        <begin position="338"/>
        <end position="393"/>
    </location>
</feature>
<dbReference type="PRINTS" id="PR01782">
    <property type="entry name" value="MCEVIRFACTOR"/>
</dbReference>
<feature type="compositionally biased region" description="Pro residues" evidence="1">
    <location>
        <begin position="470"/>
        <end position="495"/>
    </location>
</feature>
<name>A0A7I7Y3N7_9MYCO</name>
<dbReference type="Pfam" id="PF02470">
    <property type="entry name" value="MlaD"/>
    <property type="match status" value="1"/>
</dbReference>
<evidence type="ECO:0000313" key="5">
    <source>
        <dbReference type="EMBL" id="BBZ35954.1"/>
    </source>
</evidence>
<dbReference type="Proteomes" id="UP000466931">
    <property type="component" value="Chromosome"/>
</dbReference>
<sequence>MEGSNRIRNGLVGIMIVILVIGVGQSFSSVPMLFAQPVYYGAFTDSGGLLTGDKVRIAGLDVGTVQSVAIDGDHVVMGFTLGTNQIGTDSRLAIRTDTILGKKVLEVEPRGSEILRASGELPVGQSTTPYQIYDAFFDVTKAAGGWDIQTVKRSLNVLSETIDATYPNLSAALDGVARFSDTIGKRDEQFKKLLANANKVAEVLGDRSGQVNDLLVNSKTLLAAVNARGQAITNLLSNVQLVSAQFQGLINDNPNLNHVLEQLRVVTDLLVKHKYDLQEVLITLSKFTASLAEALGSGPYFKVLVVNLLAGQVLQPFIDAAFKKRGIDPEQFWRNAGLPAFQFPDPNGQRQANGAPPPAPRVLEGTPDHPGPAVPPGSPCSYTPPADGIPSPANPLPCAGLTVGPYGDNPYGPNYTGPDGVLTSPPNPNAPPPAPGLPIAAEPGQPAPALPGTPVPMQEGPINSRTVPLGPAPGPGPAPVAVPPVPPEQGVPPAGPGQQLSPNTVAPLPGNPPFLIPDTGGA</sequence>
<dbReference type="EMBL" id="AP022612">
    <property type="protein sequence ID" value="BBZ35954.1"/>
    <property type="molecule type" value="Genomic_DNA"/>
</dbReference>
<gene>
    <name evidence="5" type="primary">mce1C</name>
    <name evidence="5" type="ORF">MCNF_45590</name>
</gene>
<feature type="region of interest" description="Disordered" evidence="1">
    <location>
        <begin position="409"/>
        <end position="522"/>
    </location>
</feature>
<feature type="domain" description="Mammalian cell entry C-terminal" evidence="4">
    <location>
        <begin position="154"/>
        <end position="298"/>
    </location>
</feature>
<organism evidence="5 6">
    <name type="scientific">Mycolicibacterium confluentis</name>
    <dbReference type="NCBI Taxonomy" id="28047"/>
    <lineage>
        <taxon>Bacteria</taxon>
        <taxon>Bacillati</taxon>
        <taxon>Actinomycetota</taxon>
        <taxon>Actinomycetes</taxon>
        <taxon>Mycobacteriales</taxon>
        <taxon>Mycobacteriaceae</taxon>
        <taxon>Mycolicibacterium</taxon>
    </lineage>
</organism>
<keyword evidence="2" id="KW-1133">Transmembrane helix</keyword>
<feature type="compositionally biased region" description="Pro residues" evidence="1">
    <location>
        <begin position="425"/>
        <end position="436"/>
    </location>
</feature>
<evidence type="ECO:0000313" key="6">
    <source>
        <dbReference type="Proteomes" id="UP000466931"/>
    </source>
</evidence>
<evidence type="ECO:0000256" key="1">
    <source>
        <dbReference type="SAM" id="MobiDB-lite"/>
    </source>
</evidence>
<evidence type="ECO:0000256" key="2">
    <source>
        <dbReference type="SAM" id="Phobius"/>
    </source>
</evidence>
<keyword evidence="2" id="KW-0812">Transmembrane</keyword>
<dbReference type="GO" id="GO:0005576">
    <property type="term" value="C:extracellular region"/>
    <property type="evidence" value="ECO:0007669"/>
    <property type="project" value="TreeGrafter"/>
</dbReference>
<proteinExistence type="predicted"/>
<evidence type="ECO:0000259" key="4">
    <source>
        <dbReference type="Pfam" id="PF11887"/>
    </source>
</evidence>
<dbReference type="PANTHER" id="PTHR33371:SF18">
    <property type="entry name" value="MCE-FAMILY PROTEIN MCE3C"/>
    <property type="match status" value="1"/>
</dbReference>
<feature type="compositionally biased region" description="Pro residues" evidence="1">
    <location>
        <begin position="445"/>
        <end position="454"/>
    </location>
</feature>